<dbReference type="WBParaSite" id="JU765_v2.g3465.t1">
    <property type="protein sequence ID" value="JU765_v2.g3465.t1"/>
    <property type="gene ID" value="JU765_v2.g3465"/>
</dbReference>
<dbReference type="Proteomes" id="UP000887576">
    <property type="component" value="Unplaced"/>
</dbReference>
<organism evidence="1 2">
    <name type="scientific">Panagrolaimus sp. JU765</name>
    <dbReference type="NCBI Taxonomy" id="591449"/>
    <lineage>
        <taxon>Eukaryota</taxon>
        <taxon>Metazoa</taxon>
        <taxon>Ecdysozoa</taxon>
        <taxon>Nematoda</taxon>
        <taxon>Chromadorea</taxon>
        <taxon>Rhabditida</taxon>
        <taxon>Tylenchina</taxon>
        <taxon>Panagrolaimomorpha</taxon>
        <taxon>Panagrolaimoidea</taxon>
        <taxon>Panagrolaimidae</taxon>
        <taxon>Panagrolaimus</taxon>
    </lineage>
</organism>
<sequence length="66" mass="7116">MADKPKLPIGIDLGTTNSVVAFYWDEVAETAQNNEGGQMNPSVVYYGKEKKIGRTARDQGAIDAAN</sequence>
<protein>
    <submittedName>
        <fullName evidence="2">Heat shock protein 70</fullName>
    </submittedName>
</protein>
<accession>A0AC34R4U1</accession>
<evidence type="ECO:0000313" key="1">
    <source>
        <dbReference type="Proteomes" id="UP000887576"/>
    </source>
</evidence>
<evidence type="ECO:0000313" key="2">
    <source>
        <dbReference type="WBParaSite" id="JU765_v2.g3465.t1"/>
    </source>
</evidence>
<name>A0AC34R4U1_9BILA</name>
<proteinExistence type="predicted"/>
<reference evidence="2" key="1">
    <citation type="submission" date="2022-11" db="UniProtKB">
        <authorList>
            <consortium name="WormBaseParasite"/>
        </authorList>
    </citation>
    <scope>IDENTIFICATION</scope>
</reference>